<dbReference type="OrthoDB" id="5979581at2759"/>
<dbReference type="EMBL" id="WTPW01000241">
    <property type="protein sequence ID" value="KAF0531743.1"/>
    <property type="molecule type" value="Genomic_DNA"/>
</dbReference>
<dbReference type="GO" id="GO:0004674">
    <property type="term" value="F:protein serine/threonine kinase activity"/>
    <property type="evidence" value="ECO:0007669"/>
    <property type="project" value="TreeGrafter"/>
</dbReference>
<comment type="caution">
    <text evidence="2">The sequence shown here is derived from an EMBL/GenBank/DDBJ whole genome shotgun (WGS) entry which is preliminary data.</text>
</comment>
<dbReference type="InterPro" id="IPR051681">
    <property type="entry name" value="Ser/Thr_Kinases-Pseudokinases"/>
</dbReference>
<dbReference type="InterPro" id="IPR011009">
    <property type="entry name" value="Kinase-like_dom_sf"/>
</dbReference>
<dbReference type="Proteomes" id="UP000439903">
    <property type="component" value="Unassembled WGS sequence"/>
</dbReference>
<dbReference type="GO" id="GO:0005524">
    <property type="term" value="F:ATP binding"/>
    <property type="evidence" value="ECO:0007669"/>
    <property type="project" value="InterPro"/>
</dbReference>
<evidence type="ECO:0000259" key="1">
    <source>
        <dbReference type="PROSITE" id="PS50011"/>
    </source>
</evidence>
<keyword evidence="2" id="KW-0808">Transferase</keyword>
<feature type="domain" description="Protein kinase" evidence="1">
    <location>
        <begin position="1"/>
        <end position="122"/>
    </location>
</feature>
<evidence type="ECO:0000313" key="3">
    <source>
        <dbReference type="Proteomes" id="UP000439903"/>
    </source>
</evidence>
<dbReference type="InterPro" id="IPR001245">
    <property type="entry name" value="Ser-Thr/Tyr_kinase_cat_dom"/>
</dbReference>
<dbReference type="PANTHER" id="PTHR44329">
    <property type="entry name" value="SERINE/THREONINE-PROTEIN KINASE TNNI3K-RELATED"/>
    <property type="match status" value="1"/>
</dbReference>
<dbReference type="Gene3D" id="1.10.510.10">
    <property type="entry name" value="Transferase(Phosphotransferase) domain 1"/>
    <property type="match status" value="1"/>
</dbReference>
<dbReference type="Pfam" id="PF07714">
    <property type="entry name" value="PK_Tyr_Ser-Thr"/>
    <property type="match status" value="1"/>
</dbReference>
<accession>A0A8H4ATJ6</accession>
<name>A0A8H4ATJ6_GIGMA</name>
<gene>
    <name evidence="2" type="ORF">F8M41_011773</name>
</gene>
<dbReference type="PROSITE" id="PS50011">
    <property type="entry name" value="PROTEIN_KINASE_DOM"/>
    <property type="match status" value="1"/>
</dbReference>
<dbReference type="SUPFAM" id="SSF56112">
    <property type="entry name" value="Protein kinase-like (PK-like)"/>
    <property type="match status" value="1"/>
</dbReference>
<dbReference type="AlphaFoldDB" id="A0A8H4ATJ6"/>
<protein>
    <submittedName>
        <fullName evidence="2">Kinase-like protein</fullName>
    </submittedName>
</protein>
<proteinExistence type="predicted"/>
<dbReference type="InterPro" id="IPR000719">
    <property type="entry name" value="Prot_kinase_dom"/>
</dbReference>
<reference evidence="2 3" key="1">
    <citation type="journal article" date="2019" name="Environ. Microbiol.">
        <title>At the nexus of three kingdoms: the genome of the mycorrhizal fungus Gigaspora margarita provides insights into plant, endobacterial and fungal interactions.</title>
        <authorList>
            <person name="Venice F."/>
            <person name="Ghignone S."/>
            <person name="Salvioli di Fossalunga A."/>
            <person name="Amselem J."/>
            <person name="Novero M."/>
            <person name="Xianan X."/>
            <person name="Sedzielewska Toro K."/>
            <person name="Morin E."/>
            <person name="Lipzen A."/>
            <person name="Grigoriev I.V."/>
            <person name="Henrissat B."/>
            <person name="Martin F.M."/>
            <person name="Bonfante P."/>
        </authorList>
    </citation>
    <scope>NUCLEOTIDE SEQUENCE [LARGE SCALE GENOMIC DNA]</scope>
    <source>
        <strain evidence="2 3">BEG34</strain>
    </source>
</reference>
<evidence type="ECO:0000313" key="2">
    <source>
        <dbReference type="EMBL" id="KAF0531743.1"/>
    </source>
</evidence>
<keyword evidence="3" id="KW-1185">Reference proteome</keyword>
<organism evidence="2 3">
    <name type="scientific">Gigaspora margarita</name>
    <dbReference type="NCBI Taxonomy" id="4874"/>
    <lineage>
        <taxon>Eukaryota</taxon>
        <taxon>Fungi</taxon>
        <taxon>Fungi incertae sedis</taxon>
        <taxon>Mucoromycota</taxon>
        <taxon>Glomeromycotina</taxon>
        <taxon>Glomeromycetes</taxon>
        <taxon>Diversisporales</taxon>
        <taxon>Gigasporaceae</taxon>
        <taxon>Gigaspora</taxon>
    </lineage>
</organism>
<keyword evidence="2" id="KW-0418">Kinase</keyword>
<sequence length="175" mass="20339">MNILFHQGQPKIADFGLSNSIVHGLSAYIDPQYFNVPKYKRNMKSDIYSLGVILWEISSGRPPFESFMSRESLMVYILSGNREESIEGAPLKYIELYKQCWDDEPNNRPETKLVLETLKKFITNKDLNQLNRQLIKYSEDSSINKQKKKSKVNLQEILKSTLLYLPDTFNSPAWP</sequence>